<gene>
    <name evidence="2" type="ORF">VTJ49DRAFT_7032</name>
</gene>
<accession>A0ABR3VIC5</accession>
<organism evidence="2 3">
    <name type="scientific">Humicola insolens</name>
    <name type="common">Soft-rot fungus</name>
    <dbReference type="NCBI Taxonomy" id="85995"/>
    <lineage>
        <taxon>Eukaryota</taxon>
        <taxon>Fungi</taxon>
        <taxon>Dikarya</taxon>
        <taxon>Ascomycota</taxon>
        <taxon>Pezizomycotina</taxon>
        <taxon>Sordariomycetes</taxon>
        <taxon>Sordariomycetidae</taxon>
        <taxon>Sordariales</taxon>
        <taxon>Chaetomiaceae</taxon>
        <taxon>Mycothermus</taxon>
    </lineage>
</organism>
<keyword evidence="3" id="KW-1185">Reference proteome</keyword>
<dbReference type="EMBL" id="JAZGSY010000074">
    <property type="protein sequence ID" value="KAL1841477.1"/>
    <property type="molecule type" value="Genomic_DNA"/>
</dbReference>
<evidence type="ECO:0000256" key="1">
    <source>
        <dbReference type="SAM" id="SignalP"/>
    </source>
</evidence>
<evidence type="ECO:0000313" key="3">
    <source>
        <dbReference type="Proteomes" id="UP001583172"/>
    </source>
</evidence>
<feature type="chain" id="PRO_5047443836" evidence="1">
    <location>
        <begin position="20"/>
        <end position="127"/>
    </location>
</feature>
<sequence>MRVATAIVFAASLAAPVLGAATKWYSDTECKDFIDKKVYNGASEGDAVIPMEGVGSIMVDSIMDPWFAYNGAGGDGCAGEQLGRLPNKKCVKIFRKEGDEGYGIMCTRLCSGGGIFGTGECAPKVIS</sequence>
<feature type="signal peptide" evidence="1">
    <location>
        <begin position="1"/>
        <end position="19"/>
    </location>
</feature>
<keyword evidence="1" id="KW-0732">Signal</keyword>
<proteinExistence type="predicted"/>
<reference evidence="2 3" key="1">
    <citation type="journal article" date="2024" name="Commun. Biol.">
        <title>Comparative genomic analysis of thermophilic fungi reveals convergent evolutionary adaptations and gene losses.</title>
        <authorList>
            <person name="Steindorff A.S."/>
            <person name="Aguilar-Pontes M.V."/>
            <person name="Robinson A.J."/>
            <person name="Andreopoulos B."/>
            <person name="LaButti K."/>
            <person name="Kuo A."/>
            <person name="Mondo S."/>
            <person name="Riley R."/>
            <person name="Otillar R."/>
            <person name="Haridas S."/>
            <person name="Lipzen A."/>
            <person name="Grimwood J."/>
            <person name="Schmutz J."/>
            <person name="Clum A."/>
            <person name="Reid I.D."/>
            <person name="Moisan M.C."/>
            <person name="Butler G."/>
            <person name="Nguyen T.T.M."/>
            <person name="Dewar K."/>
            <person name="Conant G."/>
            <person name="Drula E."/>
            <person name="Henrissat B."/>
            <person name="Hansel C."/>
            <person name="Singer S."/>
            <person name="Hutchinson M.I."/>
            <person name="de Vries R.P."/>
            <person name="Natvig D.O."/>
            <person name="Powell A.J."/>
            <person name="Tsang A."/>
            <person name="Grigoriev I.V."/>
        </authorList>
    </citation>
    <scope>NUCLEOTIDE SEQUENCE [LARGE SCALE GENOMIC DNA]</scope>
    <source>
        <strain evidence="2 3">CBS 620.91</strain>
    </source>
</reference>
<name>A0ABR3VIC5_HUMIN</name>
<protein>
    <submittedName>
        <fullName evidence="2">Uncharacterized protein</fullName>
    </submittedName>
</protein>
<comment type="caution">
    <text evidence="2">The sequence shown here is derived from an EMBL/GenBank/DDBJ whole genome shotgun (WGS) entry which is preliminary data.</text>
</comment>
<evidence type="ECO:0000313" key="2">
    <source>
        <dbReference type="EMBL" id="KAL1841477.1"/>
    </source>
</evidence>
<dbReference type="Proteomes" id="UP001583172">
    <property type="component" value="Unassembled WGS sequence"/>
</dbReference>